<feature type="region of interest" description="Disordered" evidence="1">
    <location>
        <begin position="434"/>
        <end position="454"/>
    </location>
</feature>
<dbReference type="Proteomes" id="UP001147653">
    <property type="component" value="Unassembled WGS sequence"/>
</dbReference>
<reference evidence="2" key="1">
    <citation type="submission" date="2022-10" db="EMBL/GenBank/DDBJ databases">
        <title>The WGS of Solirubrobacter phytolaccae KCTC 29190.</title>
        <authorList>
            <person name="Jiang Z."/>
        </authorList>
    </citation>
    <scope>NUCLEOTIDE SEQUENCE</scope>
    <source>
        <strain evidence="2">KCTC 29190</strain>
    </source>
</reference>
<evidence type="ECO:0000313" key="2">
    <source>
        <dbReference type="EMBL" id="MDA0181035.1"/>
    </source>
</evidence>
<sequence length="482" mass="50925">MAKGHPQAYFHLTEVLASHDTLDPVALLAVLPGHDGLRVSAVEGVGLVAARRVDDFTHVVAGVPSGAGLHGASFWRVEPGPLELDALEARPVDLGFLADAPAGVATRLLDAALAGPVVFFEPDDTRRAAWVEWLNSALPGGAGLTFSTAGDDGVRVSASAEPIADAIDATEPCDLAPTLYARVAQELAARGELIEAVARLDEPDGLSLAVYGGATDLLAPHQLPLALQLIIELATSGEVALAARAADGLPTAGPTTALAVRDEPAPMEIVALTEPDEILDAEVVEEDEVIDATFEVEPEPEPEIVEPPGPFETLDDDEVIEVPFEAVPVEPEPDLEPEPEPEPAAEEPEMSEAPEDEEPDELPDMDAWSSLLAELKTESVQPDESLPPMPEIEERRIRDRFVTPPAPAPVAEEEPEVADTTIELGISLEAFAQSLSQAPAPSTPEPEAAEEEAVPEVEVIEEREVGMSLADLEASLKRGEQP</sequence>
<comment type="caution">
    <text evidence="2">The sequence shown here is derived from an EMBL/GenBank/DDBJ whole genome shotgun (WGS) entry which is preliminary data.</text>
</comment>
<name>A0A9X3N9U2_9ACTN</name>
<protein>
    <submittedName>
        <fullName evidence="2">Uncharacterized protein</fullName>
    </submittedName>
</protein>
<evidence type="ECO:0000313" key="3">
    <source>
        <dbReference type="Proteomes" id="UP001147653"/>
    </source>
</evidence>
<keyword evidence="3" id="KW-1185">Reference proteome</keyword>
<dbReference type="RefSeq" id="WP_270025346.1">
    <property type="nucleotide sequence ID" value="NZ_JAPDDP010000018.1"/>
</dbReference>
<proteinExistence type="predicted"/>
<feature type="compositionally biased region" description="Acidic residues" evidence="1">
    <location>
        <begin position="331"/>
        <end position="364"/>
    </location>
</feature>
<feature type="region of interest" description="Disordered" evidence="1">
    <location>
        <begin position="327"/>
        <end position="418"/>
    </location>
</feature>
<accession>A0A9X3N9U2</accession>
<dbReference type="EMBL" id="JAPDDP010000018">
    <property type="protein sequence ID" value="MDA0181035.1"/>
    <property type="molecule type" value="Genomic_DNA"/>
</dbReference>
<organism evidence="2 3">
    <name type="scientific">Solirubrobacter phytolaccae</name>
    <dbReference type="NCBI Taxonomy" id="1404360"/>
    <lineage>
        <taxon>Bacteria</taxon>
        <taxon>Bacillati</taxon>
        <taxon>Actinomycetota</taxon>
        <taxon>Thermoleophilia</taxon>
        <taxon>Solirubrobacterales</taxon>
        <taxon>Solirubrobacteraceae</taxon>
        <taxon>Solirubrobacter</taxon>
    </lineage>
</organism>
<feature type="compositionally biased region" description="Basic and acidic residues" evidence="1">
    <location>
        <begin position="392"/>
        <end position="401"/>
    </location>
</feature>
<gene>
    <name evidence="2" type="ORF">OJ997_12070</name>
</gene>
<evidence type="ECO:0000256" key="1">
    <source>
        <dbReference type="SAM" id="MobiDB-lite"/>
    </source>
</evidence>
<dbReference type="AlphaFoldDB" id="A0A9X3N9U2"/>